<dbReference type="RefSeq" id="WP_116603605.1">
    <property type="nucleotide sequence ID" value="NZ_JAVDXT010000002.1"/>
</dbReference>
<comment type="caution">
    <text evidence="2">The sequence shown here is derived from an EMBL/GenBank/DDBJ whole genome shotgun (WGS) entry which is preliminary data.</text>
</comment>
<feature type="transmembrane region" description="Helical" evidence="1">
    <location>
        <begin position="76"/>
        <end position="103"/>
    </location>
</feature>
<feature type="transmembrane region" description="Helical" evidence="1">
    <location>
        <begin position="46"/>
        <end position="64"/>
    </location>
</feature>
<protein>
    <submittedName>
        <fullName evidence="2">Small-conductance mechanosensitive channel</fullName>
    </submittedName>
</protein>
<keyword evidence="3" id="KW-1185">Reference proteome</keyword>
<keyword evidence="1" id="KW-0812">Transmembrane</keyword>
<evidence type="ECO:0000313" key="2">
    <source>
        <dbReference type="EMBL" id="MDR7377725.1"/>
    </source>
</evidence>
<feature type="transmembrane region" description="Helical" evidence="1">
    <location>
        <begin position="21"/>
        <end position="40"/>
    </location>
</feature>
<name>A0ABU2C8S3_9BURK</name>
<dbReference type="EMBL" id="JAVDXT010000002">
    <property type="protein sequence ID" value="MDR7377725.1"/>
    <property type="molecule type" value="Genomic_DNA"/>
</dbReference>
<proteinExistence type="predicted"/>
<keyword evidence="1" id="KW-1133">Transmembrane helix</keyword>
<evidence type="ECO:0000313" key="3">
    <source>
        <dbReference type="Proteomes" id="UP001180487"/>
    </source>
</evidence>
<keyword evidence="1" id="KW-0472">Membrane</keyword>
<evidence type="ECO:0000256" key="1">
    <source>
        <dbReference type="SAM" id="Phobius"/>
    </source>
</evidence>
<organism evidence="2 3">
    <name type="scientific">Rhodoferax ferrireducens</name>
    <dbReference type="NCBI Taxonomy" id="192843"/>
    <lineage>
        <taxon>Bacteria</taxon>
        <taxon>Pseudomonadati</taxon>
        <taxon>Pseudomonadota</taxon>
        <taxon>Betaproteobacteria</taxon>
        <taxon>Burkholderiales</taxon>
        <taxon>Comamonadaceae</taxon>
        <taxon>Rhodoferax</taxon>
    </lineage>
</organism>
<accession>A0ABU2C8S3</accession>
<gene>
    <name evidence="2" type="ORF">J2X19_002404</name>
</gene>
<dbReference type="Proteomes" id="UP001180487">
    <property type="component" value="Unassembled WGS sequence"/>
</dbReference>
<reference evidence="2 3" key="1">
    <citation type="submission" date="2023-07" db="EMBL/GenBank/DDBJ databases">
        <title>Sorghum-associated microbial communities from plants grown in Nebraska, USA.</title>
        <authorList>
            <person name="Schachtman D."/>
        </authorList>
    </citation>
    <scope>NUCLEOTIDE SEQUENCE [LARGE SCALE GENOMIC DNA]</scope>
    <source>
        <strain evidence="2 3">BE313</strain>
    </source>
</reference>
<sequence>MPLFARSDWPSRTALLMEQTYAPPAMAIATALLMSLLIGLLWSLGWLLGAGLVLGCFYVSLGLLRPSALERIAGSLAVSGLVIASGVLFGSMAAALASFILLLPLGLAALGVEDA</sequence>